<sequence length="247" mass="26334">MLSSLPITFFLVLVSLTKFSNPLPVLPRDSSLHKRGDFRGEGTYYDPGLGACEIVSSDTEYIAALNHVQFGVFARSKSSPACFSCAMVHGPSGSVKVKIVDMCPGCKYGDIDLSPVAFEKIARKEDGRVPISWEFVSCGGGNPDGGKPAPRPSPTKSINPPKISNPTSTTKLPATTSTPAKTPSNPYKKAPEPTDPKEQLCNFTSKCRNAGQDAGFEVCVNGNTFQQSCAPGTVCKEADGDIYCDWA</sequence>
<feature type="region of interest" description="Disordered" evidence="2">
    <location>
        <begin position="139"/>
        <end position="196"/>
    </location>
</feature>
<gene>
    <name evidence="5" type="ORF">K493DRAFT_293680</name>
</gene>
<evidence type="ECO:0000313" key="5">
    <source>
        <dbReference type="EMBL" id="ORX77995.1"/>
    </source>
</evidence>
<comment type="caution">
    <text evidence="5">The sequence shown here is derived from an EMBL/GenBank/DDBJ whole genome shotgun (WGS) entry which is preliminary data.</text>
</comment>
<feature type="domain" description="RlpA-like protein double-psi beta-barrel" evidence="4">
    <location>
        <begin position="78"/>
        <end position="132"/>
    </location>
</feature>
<dbReference type="CDD" id="cd22191">
    <property type="entry name" value="DPBB_RlpA_EXP_N-like"/>
    <property type="match status" value="1"/>
</dbReference>
<dbReference type="EMBL" id="MCFE01000850">
    <property type="protein sequence ID" value="ORX77995.1"/>
    <property type="molecule type" value="Genomic_DNA"/>
</dbReference>
<accession>A0A1Y1WX74</accession>
<dbReference type="InterPro" id="IPR051477">
    <property type="entry name" value="Expansin_CellWall"/>
</dbReference>
<reference evidence="5 6" key="1">
    <citation type="submission" date="2016-07" db="EMBL/GenBank/DDBJ databases">
        <title>Pervasive Adenine N6-methylation of Active Genes in Fungi.</title>
        <authorList>
            <consortium name="DOE Joint Genome Institute"/>
            <person name="Mondo S.J."/>
            <person name="Dannebaum R.O."/>
            <person name="Kuo R.C."/>
            <person name="Labutti K."/>
            <person name="Haridas S."/>
            <person name="Kuo A."/>
            <person name="Salamov A."/>
            <person name="Ahrendt S.R."/>
            <person name="Lipzen A."/>
            <person name="Sullivan W."/>
            <person name="Andreopoulos W.B."/>
            <person name="Clum A."/>
            <person name="Lindquist E."/>
            <person name="Daum C."/>
            <person name="Ramamoorthy G.K."/>
            <person name="Gryganskyi A."/>
            <person name="Culley D."/>
            <person name="Magnuson J.K."/>
            <person name="James T.Y."/>
            <person name="O'Malley M.A."/>
            <person name="Stajich J.E."/>
            <person name="Spatafora J.W."/>
            <person name="Visel A."/>
            <person name="Grigoriev I.V."/>
        </authorList>
    </citation>
    <scope>NUCLEOTIDE SEQUENCE [LARGE SCALE GENOMIC DNA]</scope>
    <source>
        <strain evidence="5 6">CBS 931.73</strain>
    </source>
</reference>
<dbReference type="OrthoDB" id="623670at2759"/>
<dbReference type="Pfam" id="PF03330">
    <property type="entry name" value="DPBB_1"/>
    <property type="match status" value="1"/>
</dbReference>
<dbReference type="PANTHER" id="PTHR31836:SF21">
    <property type="entry name" value="EXPANSIN-LIKE PROTEIN 7"/>
    <property type="match status" value="1"/>
</dbReference>
<feature type="compositionally biased region" description="Polar residues" evidence="2">
    <location>
        <begin position="154"/>
        <end position="164"/>
    </location>
</feature>
<keyword evidence="6" id="KW-1185">Reference proteome</keyword>
<evidence type="ECO:0000313" key="6">
    <source>
        <dbReference type="Proteomes" id="UP000193498"/>
    </source>
</evidence>
<organism evidence="5 6">
    <name type="scientific">Basidiobolus meristosporus CBS 931.73</name>
    <dbReference type="NCBI Taxonomy" id="1314790"/>
    <lineage>
        <taxon>Eukaryota</taxon>
        <taxon>Fungi</taxon>
        <taxon>Fungi incertae sedis</taxon>
        <taxon>Zoopagomycota</taxon>
        <taxon>Entomophthoromycotina</taxon>
        <taxon>Basidiobolomycetes</taxon>
        <taxon>Basidiobolales</taxon>
        <taxon>Basidiobolaceae</taxon>
        <taxon>Basidiobolus</taxon>
    </lineage>
</organism>
<feature type="signal peptide" evidence="3">
    <location>
        <begin position="1"/>
        <end position="22"/>
    </location>
</feature>
<proteinExistence type="predicted"/>
<feature type="chain" id="PRO_5012078794" description="RlpA-like protein double-psi beta-barrel domain-containing protein" evidence="3">
    <location>
        <begin position="23"/>
        <end position="247"/>
    </location>
</feature>
<evidence type="ECO:0000256" key="2">
    <source>
        <dbReference type="SAM" id="MobiDB-lite"/>
    </source>
</evidence>
<evidence type="ECO:0000256" key="3">
    <source>
        <dbReference type="SAM" id="SignalP"/>
    </source>
</evidence>
<dbReference type="SUPFAM" id="SSF50685">
    <property type="entry name" value="Barwin-like endoglucanases"/>
    <property type="match status" value="1"/>
</dbReference>
<name>A0A1Y1WX74_9FUNG</name>
<dbReference type="InParanoid" id="A0A1Y1WX74"/>
<dbReference type="STRING" id="1314790.A0A1Y1WX74"/>
<dbReference type="InterPro" id="IPR036908">
    <property type="entry name" value="RlpA-like_sf"/>
</dbReference>
<keyword evidence="1 3" id="KW-0732">Signal</keyword>
<evidence type="ECO:0000259" key="4">
    <source>
        <dbReference type="Pfam" id="PF03330"/>
    </source>
</evidence>
<dbReference type="Proteomes" id="UP000193498">
    <property type="component" value="Unassembled WGS sequence"/>
</dbReference>
<dbReference type="AlphaFoldDB" id="A0A1Y1WX74"/>
<feature type="compositionally biased region" description="Low complexity" evidence="2">
    <location>
        <begin position="165"/>
        <end position="186"/>
    </location>
</feature>
<evidence type="ECO:0000256" key="1">
    <source>
        <dbReference type="ARBA" id="ARBA00022729"/>
    </source>
</evidence>
<dbReference type="InterPro" id="IPR009009">
    <property type="entry name" value="RlpA-like_DPBB"/>
</dbReference>
<dbReference type="PANTHER" id="PTHR31836">
    <property type="match status" value="1"/>
</dbReference>
<protein>
    <recommendedName>
        <fullName evidence="4">RlpA-like protein double-psi beta-barrel domain-containing protein</fullName>
    </recommendedName>
</protein>
<dbReference type="Gene3D" id="2.40.40.10">
    <property type="entry name" value="RlpA-like domain"/>
    <property type="match status" value="1"/>
</dbReference>